<dbReference type="GO" id="GO:0048251">
    <property type="term" value="P:elastic fiber assembly"/>
    <property type="evidence" value="ECO:0007669"/>
    <property type="project" value="TreeGrafter"/>
</dbReference>
<dbReference type="InterPro" id="IPR002181">
    <property type="entry name" value="Fibrinogen_a/b/g_C_dom"/>
</dbReference>
<accession>A0A3S2MH68</accession>
<dbReference type="Proteomes" id="UP000283210">
    <property type="component" value="Chromosome 19"/>
</dbReference>
<dbReference type="GO" id="GO:0005615">
    <property type="term" value="C:extracellular space"/>
    <property type="evidence" value="ECO:0007669"/>
    <property type="project" value="TreeGrafter"/>
</dbReference>
<dbReference type="InterPro" id="IPR036056">
    <property type="entry name" value="Fibrinogen-like_C"/>
</dbReference>
<organism evidence="3 4">
    <name type="scientific">Oryzias javanicus</name>
    <name type="common">Javanese ricefish</name>
    <name type="synonym">Aplocheilus javanicus</name>
    <dbReference type="NCBI Taxonomy" id="123683"/>
    <lineage>
        <taxon>Eukaryota</taxon>
        <taxon>Metazoa</taxon>
        <taxon>Chordata</taxon>
        <taxon>Craniata</taxon>
        <taxon>Vertebrata</taxon>
        <taxon>Euteleostomi</taxon>
        <taxon>Actinopterygii</taxon>
        <taxon>Neopterygii</taxon>
        <taxon>Teleostei</taxon>
        <taxon>Neoteleostei</taxon>
        <taxon>Acanthomorphata</taxon>
        <taxon>Ovalentaria</taxon>
        <taxon>Atherinomorphae</taxon>
        <taxon>Beloniformes</taxon>
        <taxon>Adrianichthyidae</taxon>
        <taxon>Oryziinae</taxon>
        <taxon>Oryzias</taxon>
    </lineage>
</organism>
<dbReference type="CDD" id="cd00087">
    <property type="entry name" value="FReD"/>
    <property type="match status" value="1"/>
</dbReference>
<evidence type="ECO:0000313" key="4">
    <source>
        <dbReference type="Proteomes" id="UP000283210"/>
    </source>
</evidence>
<keyword evidence="1" id="KW-1015">Disulfide bond</keyword>
<dbReference type="SMART" id="SM00186">
    <property type="entry name" value="FBG"/>
    <property type="match status" value="1"/>
</dbReference>
<dbReference type="NCBIfam" id="NF040941">
    <property type="entry name" value="GGGWT_bact"/>
    <property type="match status" value="1"/>
</dbReference>
<dbReference type="InterPro" id="IPR050373">
    <property type="entry name" value="Fibrinogen_C-term_domain"/>
</dbReference>
<dbReference type="PROSITE" id="PS51406">
    <property type="entry name" value="FIBRINOGEN_C_2"/>
    <property type="match status" value="1"/>
</dbReference>
<name>A0A3S2MH68_ORYJA</name>
<evidence type="ECO:0000256" key="1">
    <source>
        <dbReference type="ARBA" id="ARBA00023157"/>
    </source>
</evidence>
<evidence type="ECO:0000313" key="3">
    <source>
        <dbReference type="EMBL" id="RVE59281.1"/>
    </source>
</evidence>
<evidence type="ECO:0000259" key="2">
    <source>
        <dbReference type="PROSITE" id="PS51406"/>
    </source>
</evidence>
<dbReference type="OrthoDB" id="7735550at2759"/>
<proteinExistence type="predicted"/>
<dbReference type="Pfam" id="PF00147">
    <property type="entry name" value="Fibrinogen_C"/>
    <property type="match status" value="1"/>
</dbReference>
<reference evidence="3 4" key="1">
    <citation type="submission" date="2018-11" db="EMBL/GenBank/DDBJ databases">
        <authorList>
            <person name="Lopez-Roques C."/>
            <person name="Donnadieu C."/>
            <person name="Bouchez O."/>
            <person name="Klopp C."/>
            <person name="Cabau C."/>
            <person name="Zahm M."/>
        </authorList>
    </citation>
    <scope>NUCLEOTIDE SEQUENCE [LARGE SCALE GENOMIC DNA]</scope>
    <source>
        <strain evidence="3">RS831</strain>
        <tissue evidence="3">Whole body</tissue>
    </source>
</reference>
<reference evidence="3 4" key="2">
    <citation type="submission" date="2019-01" db="EMBL/GenBank/DDBJ databases">
        <title>A chromosome length genome reference of the Java medaka (oryzias javanicus).</title>
        <authorList>
            <person name="Herpin A."/>
            <person name="Takehana Y."/>
            <person name="Naruse K."/>
            <person name="Ansai S."/>
            <person name="Kawaguchi M."/>
        </authorList>
    </citation>
    <scope>NUCLEOTIDE SEQUENCE [LARGE SCALE GENOMIC DNA]</scope>
    <source>
        <strain evidence="3">RS831</strain>
        <tissue evidence="3">Whole body</tissue>
    </source>
</reference>
<dbReference type="PANTHER" id="PTHR19143:SF225">
    <property type="entry name" value="MICROFIBRIL-ASSOCIATED GLYCOPROTEIN 4"/>
    <property type="match status" value="1"/>
</dbReference>
<keyword evidence="4" id="KW-1185">Reference proteome</keyword>
<dbReference type="FunFam" id="3.90.215.10:FF:000001">
    <property type="entry name" value="Tenascin isoform 1"/>
    <property type="match status" value="1"/>
</dbReference>
<sequence>MSREHQHQESLEGFCGSKILAADLKMKAASSVPVLVVVLAPLLTGSDLILPLDCSDIYNHNNSQPSGVYTIYPIGATSAVQVFCDMETLGGRWTVFQSRLDGSVNFYRPWDHYKTGFGSAATEFWLGLENIFNLCLRKKYELLVIMEDFEGNSAYAYYSSFFVGPEADGYRLQVSGFTEGDAGDALSIHNGHMFSTFNKDQDGSQVNCARLYLGAFWYGDCHNTNPNGVYSWGAEGSIHGVGVEWSDWKGYNYSLKSISMKIRPVQ</sequence>
<protein>
    <recommendedName>
        <fullName evidence="2">Fibrinogen C-terminal domain-containing protein</fullName>
    </recommendedName>
</protein>
<dbReference type="InterPro" id="IPR014716">
    <property type="entry name" value="Fibrinogen_a/b/g_C_1"/>
</dbReference>
<dbReference type="AlphaFoldDB" id="A0A3S2MH68"/>
<dbReference type="SUPFAM" id="SSF56496">
    <property type="entry name" value="Fibrinogen C-terminal domain-like"/>
    <property type="match status" value="1"/>
</dbReference>
<dbReference type="Gene3D" id="3.90.215.10">
    <property type="entry name" value="Gamma Fibrinogen, chain A, domain 1"/>
    <property type="match status" value="1"/>
</dbReference>
<gene>
    <name evidence="3" type="ORF">OJAV_G00186690</name>
</gene>
<dbReference type="PANTHER" id="PTHR19143">
    <property type="entry name" value="FIBRINOGEN/TENASCIN/ANGIOPOEITIN"/>
    <property type="match status" value="1"/>
</dbReference>
<feature type="domain" description="Fibrinogen C-terminal" evidence="2">
    <location>
        <begin position="45"/>
        <end position="266"/>
    </location>
</feature>
<dbReference type="EMBL" id="CM012455">
    <property type="protein sequence ID" value="RVE59281.1"/>
    <property type="molecule type" value="Genomic_DNA"/>
</dbReference>